<dbReference type="Pfam" id="PF20720">
    <property type="entry name" value="nSTAND3"/>
    <property type="match status" value="1"/>
</dbReference>
<reference evidence="3" key="1">
    <citation type="submission" date="2019-09" db="EMBL/GenBank/DDBJ databases">
        <authorList>
            <person name="Li J."/>
        </authorList>
    </citation>
    <scope>NUCLEOTIDE SEQUENCE [LARGE SCALE GENOMIC DNA]</scope>
    <source>
        <strain evidence="3">NRBC 14897</strain>
    </source>
</reference>
<evidence type="ECO:0000313" key="4">
    <source>
        <dbReference type="Proteomes" id="UP001515100"/>
    </source>
</evidence>
<comment type="caution">
    <text evidence="3">The sequence shown here is derived from an EMBL/GenBank/DDBJ whole genome shotgun (WGS) entry which is preliminary data.</text>
</comment>
<dbReference type="SUPFAM" id="SSF52540">
    <property type="entry name" value="P-loop containing nucleoside triphosphate hydrolases"/>
    <property type="match status" value="1"/>
</dbReference>
<keyword evidence="4" id="KW-1185">Reference proteome</keyword>
<evidence type="ECO:0000256" key="1">
    <source>
        <dbReference type="SAM" id="MobiDB-lite"/>
    </source>
</evidence>
<dbReference type="EMBL" id="SDPP02000003">
    <property type="protein sequence ID" value="KAA1376345.1"/>
    <property type="molecule type" value="Genomic_DNA"/>
</dbReference>
<organism evidence="3 4">
    <name type="scientific">Aeromicrobium fastidiosum</name>
    <dbReference type="NCBI Taxonomy" id="52699"/>
    <lineage>
        <taxon>Bacteria</taxon>
        <taxon>Bacillati</taxon>
        <taxon>Actinomycetota</taxon>
        <taxon>Actinomycetes</taxon>
        <taxon>Propionibacteriales</taxon>
        <taxon>Nocardioidaceae</taxon>
        <taxon>Aeromicrobium</taxon>
    </lineage>
</organism>
<evidence type="ECO:0000313" key="3">
    <source>
        <dbReference type="EMBL" id="KAA1376345.1"/>
    </source>
</evidence>
<name>A0A641AKK6_9ACTN</name>
<evidence type="ECO:0000259" key="2">
    <source>
        <dbReference type="SMART" id="SM00382"/>
    </source>
</evidence>
<dbReference type="InterPro" id="IPR027417">
    <property type="entry name" value="P-loop_NTPase"/>
</dbReference>
<dbReference type="InterPro" id="IPR049050">
    <property type="entry name" value="nSTAND3"/>
</dbReference>
<feature type="domain" description="AAA+ ATPase" evidence="2">
    <location>
        <begin position="181"/>
        <end position="303"/>
    </location>
</feature>
<gene>
    <name evidence="3" type="ORF">ESP62_012995</name>
</gene>
<dbReference type="Gene3D" id="3.40.50.300">
    <property type="entry name" value="P-loop containing nucleotide triphosphate hydrolases"/>
    <property type="match status" value="1"/>
</dbReference>
<proteinExistence type="predicted"/>
<dbReference type="AlphaFoldDB" id="A0A641AKK6"/>
<accession>A0A641AKK6</accession>
<dbReference type="InterPro" id="IPR003593">
    <property type="entry name" value="AAA+_ATPase"/>
</dbReference>
<dbReference type="RefSeq" id="WP_129185994.1">
    <property type="nucleotide sequence ID" value="NZ_JBHSAH010000001.1"/>
</dbReference>
<feature type="compositionally biased region" description="Basic and acidic residues" evidence="1">
    <location>
        <begin position="713"/>
        <end position="723"/>
    </location>
</feature>
<protein>
    <recommendedName>
        <fullName evidence="2">AAA+ ATPase domain-containing protein</fullName>
    </recommendedName>
</protein>
<sequence>MTDIDFEELSADLLGAEFNTRIERFGRGADGGIDLRWRIGSAKYGIAQCKHYLDSSFGQLKASASKEIPKVRKLKPARYVFATSRELTVHQKGQICDLFDPWMRDPSDVFSGMDLDQLLDKNETVDRKHVKLWLATGAHLFWAMHPELASRSEALRERIDRTISNYVGMGTFERAKNILEKEKVCLIAGQPGVGKTVLAHMLIADHMRRGFDVVEVSGDIDEAWTALDPNRPQVFIYDDFLGQLAFSERLGKNEDSRLSDFVDKIRFQKSTRLILTTREYILRDARIAYSRLDGISRRGRYILELKHYSRNDRARILYNHAWRSGLSPSALSELSDGGWKRIIDHPNFSPRLVEYGTRLDWDASQGSWLDAFVYALDNPSTLWRRTFESHLTDQDRALLFVLASFSGSVELEAVKVAYRSLLERLSLPFSSAALKRSLETLEGTFIAVNQDHRGAVVQFHNPSIVDFVLNELQDDTEMQRDLIRSATHFEQLERLWASQTATTTVSDRSGTSASRSKVLSSLAAADYSAAADRLYTCDPLAPRTNYHGSASESLEDRFAFVVSLPAAWRPKKKWLKSHAVHLLSRWTNHKGDKTLAYDFIFGARSQARDFFPPAAEAVLEDWLKGELSVTEDWRLLGLFLASEGTYPLPGDYAERFTEHAEAELERWDPAPPELSTLRSLSDDFGTYDLDAYFDEASERENQSDEATSETAPESERGAARDLSDTDSAISAYFDRF</sequence>
<dbReference type="Proteomes" id="UP001515100">
    <property type="component" value="Unassembled WGS sequence"/>
</dbReference>
<dbReference type="SMART" id="SM00382">
    <property type="entry name" value="AAA"/>
    <property type="match status" value="1"/>
</dbReference>
<feature type="region of interest" description="Disordered" evidence="1">
    <location>
        <begin position="696"/>
        <end position="725"/>
    </location>
</feature>